<evidence type="ECO:0000259" key="8">
    <source>
        <dbReference type="PROSITE" id="PS51635"/>
    </source>
</evidence>
<organism evidence="9 10">
    <name type="scientific">Zingiber officinale</name>
    <name type="common">Ginger</name>
    <name type="synonym">Amomum zingiber</name>
    <dbReference type="NCBI Taxonomy" id="94328"/>
    <lineage>
        <taxon>Eukaryota</taxon>
        <taxon>Viridiplantae</taxon>
        <taxon>Streptophyta</taxon>
        <taxon>Embryophyta</taxon>
        <taxon>Tracheophyta</taxon>
        <taxon>Spermatophyta</taxon>
        <taxon>Magnoliopsida</taxon>
        <taxon>Liliopsida</taxon>
        <taxon>Zingiberales</taxon>
        <taxon>Zingiberaceae</taxon>
        <taxon>Zingiber</taxon>
    </lineage>
</organism>
<dbReference type="Proteomes" id="UP000734854">
    <property type="component" value="Unassembled WGS sequence"/>
</dbReference>
<dbReference type="PANTHER" id="PTHR32241:SF12">
    <property type="entry name" value="OS03G0784100 PROTEIN"/>
    <property type="match status" value="1"/>
</dbReference>
<evidence type="ECO:0000256" key="3">
    <source>
        <dbReference type="ARBA" id="ARBA00022963"/>
    </source>
</evidence>
<gene>
    <name evidence="9" type="ORF">ZIOFF_059134</name>
</gene>
<keyword evidence="2" id="KW-0378">Hydrolase</keyword>
<evidence type="ECO:0000313" key="10">
    <source>
        <dbReference type="Proteomes" id="UP000734854"/>
    </source>
</evidence>
<reference evidence="9 10" key="1">
    <citation type="submission" date="2020-08" db="EMBL/GenBank/DDBJ databases">
        <title>Plant Genome Project.</title>
        <authorList>
            <person name="Zhang R.-G."/>
        </authorList>
    </citation>
    <scope>NUCLEOTIDE SEQUENCE [LARGE SCALE GENOMIC DNA]</scope>
    <source>
        <tissue evidence="9">Rhizome</tissue>
    </source>
</reference>
<dbReference type="GO" id="GO:0016787">
    <property type="term" value="F:hydrolase activity"/>
    <property type="evidence" value="ECO:0007669"/>
    <property type="project" value="UniProtKB-KW"/>
</dbReference>
<dbReference type="PROSITE" id="PS51635">
    <property type="entry name" value="PNPLA"/>
    <property type="match status" value="1"/>
</dbReference>
<evidence type="ECO:0000256" key="5">
    <source>
        <dbReference type="ARBA" id="ARBA00025642"/>
    </source>
</evidence>
<comment type="caution">
    <text evidence="9">The sequence shown here is derived from an EMBL/GenBank/DDBJ whole genome shotgun (WGS) entry which is preliminary data.</text>
</comment>
<feature type="signal peptide" evidence="7">
    <location>
        <begin position="1"/>
        <end position="22"/>
    </location>
</feature>
<dbReference type="AlphaFoldDB" id="A0A8J5F9U2"/>
<keyword evidence="3" id="KW-0442">Lipid degradation</keyword>
<dbReference type="PANTHER" id="PTHR32241">
    <property type="entry name" value="PATATIN-LIKE PROTEIN 6"/>
    <property type="match status" value="1"/>
</dbReference>
<proteinExistence type="inferred from homology"/>
<dbReference type="Gene3D" id="3.40.1090.10">
    <property type="entry name" value="Cytosolic phospholipase A2 catalytic domain"/>
    <property type="match status" value="1"/>
</dbReference>
<sequence>MPSLTISLSRAISLSLITMTDASIATEAGSSSELKKKLDMSSGQKFKGNDWKNQSEMPCNANLNQATLTIHHLDFRLCSRVMITTSIIDDLRRCHRGPGMPLRGAVRLYLIDLRSLSFSLGPAEQRESTWRNLLGVSPVHPTPACDPFNLVRWIAVAFAPRTSVASRAGPCTRANASHQFLARRLASPLSSHLPWTSFLFLLPRLQPLIANSTVLVASRVGVRVLLRTGYLRGLGRAAFRQVLRPSLLASRLLERMAFIADDKLSCEIFSILESKFLFPLCSSAVASPWTPVVPRSAAAGRVRILSIDGGGNASDGLLAAAALTRMESTLRRRTGDASASVADFFDLAAGSGAGGVLVAMLFTRGHDGRPLFSAAEALQLLLAESRRRSGGGFGSKRRGIFRGLFGRSGGLLRKIFGDASLRDTLKPVLIPCHDLATGSPFVFSRADAVEADAYDFFIRDVCAATCEDAVELRSVDGRTRVSAVGGGVAVANPAAAAITHVLHNKQEFPFAVGVEDLMVVSIGASGGASATGKAQIVRVAVEGAADMVDQAVSMAFGEIRTNNYVRIQANGFISGNSTPRAANSSKLMEEIDEILSQRNVDSLLFRGKKISEQTKAEKLEWFAGELVKEENWRRKSSIPTVL</sequence>
<comment type="function">
    <text evidence="5">Possesses non-specific lipolytic acyl hydrolase (LAH) activity. Hydrolyzes phospholipids as well as galactolipids. May play a role in disease resistance.</text>
</comment>
<feature type="chain" id="PRO_5035326469" description="PNPLA domain-containing protein" evidence="7">
    <location>
        <begin position="23"/>
        <end position="642"/>
    </location>
</feature>
<evidence type="ECO:0000256" key="7">
    <source>
        <dbReference type="SAM" id="SignalP"/>
    </source>
</evidence>
<dbReference type="CDD" id="cd07199">
    <property type="entry name" value="Pat17_PNPLA8_PNPLA9_like"/>
    <property type="match status" value="1"/>
</dbReference>
<accession>A0A8J5F9U2</accession>
<dbReference type="InterPro" id="IPR002641">
    <property type="entry name" value="PNPLA_dom"/>
</dbReference>
<evidence type="ECO:0000313" key="9">
    <source>
        <dbReference type="EMBL" id="KAG6482503.1"/>
    </source>
</evidence>
<keyword evidence="10" id="KW-1185">Reference proteome</keyword>
<name>A0A8J5F9U2_ZINOF</name>
<dbReference type="SUPFAM" id="SSF52151">
    <property type="entry name" value="FabD/lysophospholipase-like"/>
    <property type="match status" value="1"/>
</dbReference>
<evidence type="ECO:0000256" key="1">
    <source>
        <dbReference type="ARBA" id="ARBA00010240"/>
    </source>
</evidence>
<evidence type="ECO:0000256" key="6">
    <source>
        <dbReference type="PROSITE-ProRule" id="PRU01161"/>
    </source>
</evidence>
<dbReference type="GO" id="GO:0016042">
    <property type="term" value="P:lipid catabolic process"/>
    <property type="evidence" value="ECO:0007669"/>
    <property type="project" value="UniProtKB-KW"/>
</dbReference>
<evidence type="ECO:0000256" key="4">
    <source>
        <dbReference type="ARBA" id="ARBA00023098"/>
    </source>
</evidence>
<comment type="similarity">
    <text evidence="1">Belongs to the patatin family.</text>
</comment>
<keyword evidence="7" id="KW-0732">Signal</keyword>
<comment type="caution">
    <text evidence="6">Lacks conserved residue(s) required for the propagation of feature annotation.</text>
</comment>
<evidence type="ECO:0000256" key="2">
    <source>
        <dbReference type="ARBA" id="ARBA00022801"/>
    </source>
</evidence>
<protein>
    <recommendedName>
        <fullName evidence="8">PNPLA domain-containing protein</fullName>
    </recommendedName>
</protein>
<dbReference type="InterPro" id="IPR016035">
    <property type="entry name" value="Acyl_Trfase/lysoPLipase"/>
</dbReference>
<dbReference type="EMBL" id="JACMSC010000016">
    <property type="protein sequence ID" value="KAG6482503.1"/>
    <property type="molecule type" value="Genomic_DNA"/>
</dbReference>
<keyword evidence="4" id="KW-0443">Lipid metabolism</keyword>
<feature type="domain" description="PNPLA" evidence="8">
    <location>
        <begin position="305"/>
        <end position="498"/>
    </location>
</feature>